<dbReference type="AlphaFoldDB" id="A0A7M1AY46"/>
<evidence type="ECO:0000256" key="7">
    <source>
        <dbReference type="NCBIfam" id="TIGR00209"/>
    </source>
</evidence>
<evidence type="ECO:0000256" key="3">
    <source>
        <dbReference type="ARBA" id="ARBA00022695"/>
    </source>
</evidence>
<dbReference type="EC" id="2.7.7.12" evidence="7"/>
<evidence type="ECO:0000259" key="11">
    <source>
        <dbReference type="Pfam" id="PF02744"/>
    </source>
</evidence>
<evidence type="ECO:0000313" key="13">
    <source>
        <dbReference type="Proteomes" id="UP000593910"/>
    </source>
</evidence>
<dbReference type="KEGG" id="smax:FJR03_11275"/>
<proteinExistence type="inferred from homology"/>
<dbReference type="PIRSF" id="PIRSF000808">
    <property type="entry name" value="GalT"/>
    <property type="match status" value="1"/>
</dbReference>
<reference evidence="12 13" key="1">
    <citation type="submission" date="2019-06" db="EMBL/GenBank/DDBJ databases">
        <title>Sulfurimonas gotlandica sp. nov., a chemoautotrophic and psychrotolerant epsilonproteobacterium isolated from a pelagic redoxcline, and an emended description of the genus Sulfurimonas.</title>
        <authorList>
            <person name="Wang S."/>
            <person name="Jiang L."/>
            <person name="Shao Z."/>
        </authorList>
    </citation>
    <scope>NUCLEOTIDE SEQUENCE [LARGE SCALE GENOMIC DNA]</scope>
    <source>
        <strain evidence="12 13">B2</strain>
    </source>
</reference>
<feature type="domain" description="Galactose-1-phosphate uridyl transferase N-terminal" evidence="10">
    <location>
        <begin position="3"/>
        <end position="174"/>
    </location>
</feature>
<evidence type="ECO:0000256" key="8">
    <source>
        <dbReference type="PIRSR" id="PIRSR000808-1"/>
    </source>
</evidence>
<dbReference type="Pfam" id="PF01087">
    <property type="entry name" value="GalP_UDP_transf"/>
    <property type="match status" value="1"/>
</dbReference>
<feature type="binding site" evidence="9">
    <location>
        <position position="111"/>
    </location>
    <ligand>
        <name>Zn(2+)</name>
        <dbReference type="ChEBI" id="CHEBI:29105"/>
    </ligand>
</feature>
<keyword evidence="4 9" id="KW-0479">Metal-binding</keyword>
<dbReference type="Gene3D" id="3.30.428.10">
    <property type="entry name" value="HIT-like"/>
    <property type="match status" value="2"/>
</dbReference>
<name>A0A7M1AY46_9BACT</name>
<keyword evidence="6" id="KW-0119">Carbohydrate metabolism</keyword>
<keyword evidence="3 12" id="KW-0548">Nucleotidyltransferase</keyword>
<dbReference type="GO" id="GO:0008270">
    <property type="term" value="F:zinc ion binding"/>
    <property type="evidence" value="ECO:0007669"/>
    <property type="project" value="InterPro"/>
</dbReference>
<dbReference type="InterPro" id="IPR053177">
    <property type="entry name" value="ADP-glucose_phosphorylase"/>
</dbReference>
<dbReference type="InterPro" id="IPR036265">
    <property type="entry name" value="HIT-like_sf"/>
</dbReference>
<dbReference type="NCBIfam" id="TIGR00209">
    <property type="entry name" value="galT_1"/>
    <property type="match status" value="1"/>
</dbReference>
<evidence type="ECO:0000256" key="9">
    <source>
        <dbReference type="PIRSR" id="PIRSR000808-3"/>
    </source>
</evidence>
<protein>
    <recommendedName>
        <fullName evidence="7">Galactose-1-phosphate uridylyltransferase</fullName>
        <ecNumber evidence="7">2.7.7.12</ecNumber>
    </recommendedName>
</protein>
<dbReference type="GO" id="GO:0006012">
    <property type="term" value="P:galactose metabolic process"/>
    <property type="evidence" value="ECO:0007669"/>
    <property type="project" value="UniProtKB-UniRule"/>
</dbReference>
<feature type="active site" description="Tele-UMP-histidine intermediate" evidence="8">
    <location>
        <position position="164"/>
    </location>
</feature>
<evidence type="ECO:0000256" key="2">
    <source>
        <dbReference type="ARBA" id="ARBA00022679"/>
    </source>
</evidence>
<comment type="similarity">
    <text evidence="1">Belongs to the galactose-1-phosphate uridylyltransferase type 1 family.</text>
</comment>
<dbReference type="GO" id="GO:0008108">
    <property type="term" value="F:UDP-glucose:hexose-1-phosphate uridylyltransferase activity"/>
    <property type="evidence" value="ECO:0007669"/>
    <property type="project" value="UniProtKB-UniRule"/>
</dbReference>
<accession>A0A7M1AY46</accession>
<dbReference type="PANTHER" id="PTHR42763">
    <property type="entry name" value="ADP-GLUCOSE PHOSPHORYLASE"/>
    <property type="match status" value="1"/>
</dbReference>
<organism evidence="12 13">
    <name type="scientific">Sulfurimonas marina</name>
    <dbReference type="NCBI Taxonomy" id="2590551"/>
    <lineage>
        <taxon>Bacteria</taxon>
        <taxon>Pseudomonadati</taxon>
        <taxon>Campylobacterota</taxon>
        <taxon>Epsilonproteobacteria</taxon>
        <taxon>Campylobacterales</taxon>
        <taxon>Sulfurimonadaceae</taxon>
        <taxon>Sulfurimonas</taxon>
    </lineage>
</organism>
<feature type="binding site" evidence="9">
    <location>
        <position position="40"/>
    </location>
    <ligand>
        <name>Zn(2+)</name>
        <dbReference type="ChEBI" id="CHEBI:29105"/>
    </ligand>
</feature>
<feature type="domain" description="Galactose-1-phosphate uridyl transferase C-terminal" evidence="11">
    <location>
        <begin position="187"/>
        <end position="290"/>
    </location>
</feature>
<feature type="binding site" evidence="9">
    <location>
        <position position="162"/>
    </location>
    <ligand>
        <name>Zn(2+)</name>
        <dbReference type="ChEBI" id="CHEBI:29105"/>
    </ligand>
</feature>
<dbReference type="EMBL" id="CP041165">
    <property type="protein sequence ID" value="QOP42285.1"/>
    <property type="molecule type" value="Genomic_DNA"/>
</dbReference>
<comment type="cofactor">
    <cofactor evidence="9">
        <name>Zn(2+)</name>
        <dbReference type="ChEBI" id="CHEBI:29105"/>
    </cofactor>
    <text evidence="9">Binds 1 zinc ion per subunit.</text>
</comment>
<dbReference type="PANTHER" id="PTHR42763:SF2">
    <property type="entry name" value="ADP-GLUCOSE PHOSPHORYLASE"/>
    <property type="match status" value="1"/>
</dbReference>
<dbReference type="Pfam" id="PF02744">
    <property type="entry name" value="GalP_UDP_tr_C"/>
    <property type="match status" value="1"/>
</dbReference>
<dbReference type="InterPro" id="IPR005850">
    <property type="entry name" value="GalP_Utransf_C"/>
</dbReference>
<gene>
    <name evidence="12" type="primary">galT</name>
    <name evidence="12" type="ORF">FJR03_11275</name>
</gene>
<dbReference type="RefSeq" id="WP_193113606.1">
    <property type="nucleotide sequence ID" value="NZ_CP041165.1"/>
</dbReference>
<evidence type="ECO:0000256" key="5">
    <source>
        <dbReference type="ARBA" id="ARBA00022833"/>
    </source>
</evidence>
<dbReference type="Proteomes" id="UP000593910">
    <property type="component" value="Chromosome"/>
</dbReference>
<keyword evidence="2 12" id="KW-0808">Transferase</keyword>
<evidence type="ECO:0000313" key="12">
    <source>
        <dbReference type="EMBL" id="QOP42285.1"/>
    </source>
</evidence>
<feature type="binding site" evidence="9">
    <location>
        <position position="43"/>
    </location>
    <ligand>
        <name>Zn(2+)</name>
        <dbReference type="ChEBI" id="CHEBI:29105"/>
    </ligand>
</feature>
<sequence>MSEIRHDRIANQYVIIAPERLRRPNSVTASKSLETPQSNCPFCEGNEHLTPAEIFALRKNEPNMSGWKTRVVPNLYKAVQIEASESSKRDGMFESVPGLGAHEIVIDNPCHSCNMEDLDENDVQNWIKTIVTRMEDLQKDKRLVYISVFKNVGKDAGATQQHPHTQIIALPVMPKDAIYFLSRNMLYYQRHGRGIVEDILHNEILFKKRLITQTQNFVAFCPFASSYPFEVMISPVNNIISLHKATKKELEELGVLVKSIFAKLSKQLGSFDYNLAFMQAPLNQNFENESYMALLEQNFRFTLRIIPRIYNIGGFELSSGMAINCMEPEECARLLRGEEL</sequence>
<dbReference type="SUPFAM" id="SSF54197">
    <property type="entry name" value="HIT-like"/>
    <property type="match status" value="2"/>
</dbReference>
<dbReference type="InterPro" id="IPR005849">
    <property type="entry name" value="GalP_Utransf_N"/>
</dbReference>
<dbReference type="InterPro" id="IPR001937">
    <property type="entry name" value="GalP_UDPtransf1"/>
</dbReference>
<keyword evidence="5 9" id="KW-0862">Zinc</keyword>
<evidence type="ECO:0000256" key="4">
    <source>
        <dbReference type="ARBA" id="ARBA00022723"/>
    </source>
</evidence>
<evidence type="ECO:0000256" key="1">
    <source>
        <dbReference type="ARBA" id="ARBA00010951"/>
    </source>
</evidence>
<dbReference type="UniPathway" id="UPA00214"/>
<evidence type="ECO:0000259" key="10">
    <source>
        <dbReference type="Pfam" id="PF01087"/>
    </source>
</evidence>
<keyword evidence="13" id="KW-1185">Reference proteome</keyword>
<evidence type="ECO:0000256" key="6">
    <source>
        <dbReference type="ARBA" id="ARBA00023277"/>
    </source>
</evidence>